<evidence type="ECO:0000313" key="6">
    <source>
        <dbReference type="Proteomes" id="UP001084197"/>
    </source>
</evidence>
<evidence type="ECO:0000256" key="1">
    <source>
        <dbReference type="ARBA" id="ARBA00004141"/>
    </source>
</evidence>
<dbReference type="Pfam" id="PF03334">
    <property type="entry name" value="PhaG_MnhG_YufB"/>
    <property type="match status" value="1"/>
</dbReference>
<organism evidence="5 6">
    <name type="scientific">Natronobacillus azotifigens</name>
    <dbReference type="NCBI Taxonomy" id="472978"/>
    <lineage>
        <taxon>Bacteria</taxon>
        <taxon>Bacillati</taxon>
        <taxon>Bacillota</taxon>
        <taxon>Bacilli</taxon>
        <taxon>Bacillales</taxon>
        <taxon>Bacillaceae</taxon>
        <taxon>Natronobacillus</taxon>
    </lineage>
</organism>
<evidence type="ECO:0000256" key="2">
    <source>
        <dbReference type="ARBA" id="ARBA00008404"/>
    </source>
</evidence>
<keyword evidence="4" id="KW-0812">Transmembrane</keyword>
<dbReference type="EMBL" id="JAPRAT010000002">
    <property type="protein sequence ID" value="MCZ0701939.1"/>
    <property type="molecule type" value="Genomic_DNA"/>
</dbReference>
<evidence type="ECO:0000256" key="4">
    <source>
        <dbReference type="SAM" id="Phobius"/>
    </source>
</evidence>
<dbReference type="InterPro" id="IPR005133">
    <property type="entry name" value="PhaG_MnhG_YufB"/>
</dbReference>
<dbReference type="Proteomes" id="UP001084197">
    <property type="component" value="Unassembled WGS sequence"/>
</dbReference>
<comment type="similarity">
    <text evidence="2">Belongs to the CPA3 antiporters (TC 2.A.63) subunit G family.</text>
</comment>
<dbReference type="PANTHER" id="PTHR34703">
    <property type="entry name" value="ANTIPORTER SUBUNIT MNHG2-RELATED"/>
    <property type="match status" value="1"/>
</dbReference>
<feature type="transmembrane region" description="Helical" evidence="4">
    <location>
        <begin position="6"/>
        <end position="26"/>
    </location>
</feature>
<sequence length="104" mass="11463">MIRELIVVVFVLGSAFFFMVGTIGLIRLPDVFTRMHATAKSDTLGAGLALLALIVYQGFNPISIKLFIILVFISITNPVSAHIIAKSAYYHDQKRNKEADHANS</sequence>
<proteinExistence type="inferred from homology"/>
<accession>A0A9J6R9F4</accession>
<keyword evidence="3" id="KW-0813">Transport</keyword>
<feature type="transmembrane region" description="Helical" evidence="4">
    <location>
        <begin position="62"/>
        <end position="85"/>
    </location>
</feature>
<feature type="transmembrane region" description="Helical" evidence="4">
    <location>
        <begin position="38"/>
        <end position="56"/>
    </location>
</feature>
<evidence type="ECO:0000256" key="3">
    <source>
        <dbReference type="ARBA" id="ARBA00022449"/>
    </source>
</evidence>
<dbReference type="GO" id="GO:0016020">
    <property type="term" value="C:membrane"/>
    <property type="evidence" value="ECO:0007669"/>
    <property type="project" value="UniProtKB-SubCell"/>
</dbReference>
<name>A0A9J6R9F4_9BACI</name>
<reference evidence="5" key="1">
    <citation type="submission" date="2022-11" db="EMBL/GenBank/DDBJ databases">
        <title>WGS of Natronobacillus azotifigens 24KS-1, an anaerobic diazotrophic haloalkaliphile from soda-rich habitats.</title>
        <authorList>
            <person name="Sorokin D.Y."/>
            <person name="Merkel A.Y."/>
        </authorList>
    </citation>
    <scope>NUCLEOTIDE SEQUENCE</scope>
    <source>
        <strain evidence="5">24KS-1</strain>
    </source>
</reference>
<comment type="caution">
    <text evidence="5">The sequence shown here is derived from an EMBL/GenBank/DDBJ whole genome shotgun (WGS) entry which is preliminary data.</text>
</comment>
<evidence type="ECO:0000313" key="5">
    <source>
        <dbReference type="EMBL" id="MCZ0701939.1"/>
    </source>
</evidence>
<keyword evidence="6" id="KW-1185">Reference proteome</keyword>
<gene>
    <name evidence="5" type="primary">mnhG</name>
    <name evidence="5" type="ORF">OWO01_01770</name>
</gene>
<dbReference type="PANTHER" id="PTHR34703:SF1">
    <property type="entry name" value="ANTIPORTER SUBUNIT MNHG2-RELATED"/>
    <property type="match status" value="1"/>
</dbReference>
<keyword evidence="3" id="KW-0050">Antiport</keyword>
<keyword evidence="4" id="KW-0472">Membrane</keyword>
<keyword evidence="4" id="KW-1133">Transmembrane helix</keyword>
<protein>
    <submittedName>
        <fullName evidence="5">Monovalent cation/H(+) antiporter subunit G</fullName>
    </submittedName>
</protein>
<dbReference type="GO" id="GO:0015385">
    <property type="term" value="F:sodium:proton antiporter activity"/>
    <property type="evidence" value="ECO:0007669"/>
    <property type="project" value="TreeGrafter"/>
</dbReference>
<comment type="subcellular location">
    <subcellularLocation>
        <location evidence="1">Membrane</location>
        <topology evidence="1">Multi-pass membrane protein</topology>
    </subcellularLocation>
</comment>
<dbReference type="RefSeq" id="WP_268778707.1">
    <property type="nucleotide sequence ID" value="NZ_JAPRAT010000002.1"/>
</dbReference>
<dbReference type="NCBIfam" id="TIGR01300">
    <property type="entry name" value="CPA3_mnhG_phaG"/>
    <property type="match status" value="1"/>
</dbReference>
<dbReference type="NCBIfam" id="NF009314">
    <property type="entry name" value="PRK12674.1-2"/>
    <property type="match status" value="1"/>
</dbReference>
<dbReference type="AlphaFoldDB" id="A0A9J6R9F4"/>